<evidence type="ECO:0000313" key="3">
    <source>
        <dbReference type="Proteomes" id="UP000625033"/>
    </source>
</evidence>
<comment type="caution">
    <text evidence="2">The sequence shown here is derived from an EMBL/GenBank/DDBJ whole genome shotgun (WGS) entry which is preliminary data.</text>
</comment>
<feature type="transmembrane region" description="Helical" evidence="1">
    <location>
        <begin position="21"/>
        <end position="43"/>
    </location>
</feature>
<keyword evidence="3" id="KW-1185">Reference proteome</keyword>
<protein>
    <submittedName>
        <fullName evidence="2">Uncharacterized protein</fullName>
    </submittedName>
</protein>
<keyword evidence="1" id="KW-0472">Membrane</keyword>
<keyword evidence="1" id="KW-0812">Transmembrane</keyword>
<evidence type="ECO:0000313" key="2">
    <source>
        <dbReference type="EMBL" id="MBG6083276.1"/>
    </source>
</evidence>
<keyword evidence="1" id="KW-1133">Transmembrane helix</keyword>
<proteinExistence type="predicted"/>
<organism evidence="2 3">
    <name type="scientific">Zhihengliuella flava</name>
    <dbReference type="NCBI Taxonomy" id="1285193"/>
    <lineage>
        <taxon>Bacteria</taxon>
        <taxon>Bacillati</taxon>
        <taxon>Actinomycetota</taxon>
        <taxon>Actinomycetes</taxon>
        <taxon>Micrococcales</taxon>
        <taxon>Micrococcaceae</taxon>
        <taxon>Zhihengliuella</taxon>
    </lineage>
</organism>
<gene>
    <name evidence="2" type="ORF">IW252_000043</name>
</gene>
<reference evidence="2" key="1">
    <citation type="submission" date="2020-11" db="EMBL/GenBank/DDBJ databases">
        <title>Sequencing the genomes of 1000 actinobacteria strains.</title>
        <authorList>
            <person name="Klenk H.-P."/>
        </authorList>
    </citation>
    <scope>NUCLEOTIDE SEQUENCE</scope>
    <source>
        <strain evidence="2">DSM 26152</strain>
    </source>
</reference>
<dbReference type="RefSeq" id="WP_196834735.1">
    <property type="nucleotide sequence ID" value="NZ_JADOTZ010000001.1"/>
</dbReference>
<dbReference type="EMBL" id="JADOTZ010000001">
    <property type="protein sequence ID" value="MBG6083276.1"/>
    <property type="molecule type" value="Genomic_DNA"/>
</dbReference>
<name>A0A931D9F3_9MICC</name>
<evidence type="ECO:0000256" key="1">
    <source>
        <dbReference type="SAM" id="Phobius"/>
    </source>
</evidence>
<sequence length="46" mass="4907">MTQRPHEPRTAPAPVQWAARGLAVIVLLYSPMFLADGLANALAGHP</sequence>
<accession>A0A931D9F3</accession>
<dbReference type="AlphaFoldDB" id="A0A931D9F3"/>
<dbReference type="Proteomes" id="UP000625033">
    <property type="component" value="Unassembled WGS sequence"/>
</dbReference>